<dbReference type="Proteomes" id="UP001732780">
    <property type="component" value="Chromosome 9"/>
</dbReference>
<dbReference type="RefSeq" id="XP_074227031.1">
    <property type="nucleotide sequence ID" value="XM_074370930.1"/>
</dbReference>
<reference evidence="2" key="1">
    <citation type="submission" date="2025-08" db="UniProtKB">
        <authorList>
            <consortium name="RefSeq"/>
        </authorList>
    </citation>
    <scope>IDENTIFICATION</scope>
    <source>
        <tissue evidence="2">Blood</tissue>
    </source>
</reference>
<evidence type="ECO:0000313" key="1">
    <source>
        <dbReference type="Proteomes" id="UP001732780"/>
    </source>
</evidence>
<organism evidence="1 2">
    <name type="scientific">Camelus bactrianus</name>
    <name type="common">Bactrian camel</name>
    <dbReference type="NCBI Taxonomy" id="9837"/>
    <lineage>
        <taxon>Eukaryota</taxon>
        <taxon>Metazoa</taxon>
        <taxon>Chordata</taxon>
        <taxon>Craniata</taxon>
        <taxon>Vertebrata</taxon>
        <taxon>Euteleostomi</taxon>
        <taxon>Mammalia</taxon>
        <taxon>Eutheria</taxon>
        <taxon>Laurasiatheria</taxon>
        <taxon>Artiodactyla</taxon>
        <taxon>Tylopoda</taxon>
        <taxon>Camelidae</taxon>
        <taxon>Camelus</taxon>
    </lineage>
</organism>
<keyword evidence="1" id="KW-1185">Reference proteome</keyword>
<protein>
    <submittedName>
        <fullName evidence="2">Zinc finger protein 772 isoform X1</fullName>
    </submittedName>
</protein>
<name>A0AC58QXM9_CAMBA</name>
<gene>
    <name evidence="2" type="primary">ZNF772</name>
</gene>
<evidence type="ECO:0000313" key="2">
    <source>
        <dbReference type="RefSeq" id="XP_074227031.1"/>
    </source>
</evidence>
<proteinExistence type="predicted"/>
<sequence>MKAQKRGVSVPTEDAKAGLPIPSLGGHFVCFWISPPNPFPRRSVTAEVTEQRKRERRCRRQTGGPEERQRHRPVTGPPGLRTCRSAASPAPHAWPQSTGPMAAAALADPAQVPVISDAIMGPVQGKVNFEDVFVYFSQEEWGLLDEAQRLLYREVMLENFALMVSLGYVSSMPHGVAPRELGSEPWGSDWADMTPAVTREAQGGCGPAVQGTQPSAQCSPVPSRLGLAEIHLQMTSLETPALPGLFPMSVSSPPQSHFRSVTFRCQLLHSSPLLSLNLGLLSCGQSRDLGLSSVRHTFRMRLPLPTSVSVHFTSTCLLSGCRCGEEEEEIPFEQSVSVKGVSQITVPRTVLSSEKAHPCETCGPILRAVLHLAEHQETHCEQKLHVCVACGKQLWFSTNLHHQKPHSGEKPCRRDEGRACLVNSCPVQSLKVPFPTGEGCKDFPASSGIFQHRTRLGKWKPQSNTTCVEAFHSGQRHYECSECGKAFSRKDSLVQHRRVHTGERPYECSECGKAFSRRAILAQHQRVHTGEMPYACGICGKVFNHSSNLIVHQRVHTGARPYKCSECGKAYSHKSTLVQHESIHTGERPYECSECGKYFGHKYRLIKHWGVHTGARPYECIACGKFFSQSSDLIAHQRVHNGEKPYVCSECGKAFSHKHVLVQHHRIHTGERPYQCSECGKAFRQRASLIRHWKVHAGERP</sequence>
<accession>A0AC58QXM9</accession>